<feature type="transmembrane region" description="Helical" evidence="7">
    <location>
        <begin position="64"/>
        <end position="86"/>
    </location>
</feature>
<dbReference type="InterPro" id="IPR043216">
    <property type="entry name" value="PAP-like"/>
</dbReference>
<dbReference type="InterPro" id="IPR000326">
    <property type="entry name" value="PAP2/HPO"/>
</dbReference>
<feature type="transmembrane region" description="Helical" evidence="7">
    <location>
        <begin position="290"/>
        <end position="307"/>
    </location>
</feature>
<feature type="region of interest" description="Disordered" evidence="6">
    <location>
        <begin position="242"/>
        <end position="269"/>
    </location>
</feature>
<feature type="transmembrane region" description="Helical" evidence="7">
    <location>
        <begin position="106"/>
        <end position="125"/>
    </location>
</feature>
<evidence type="ECO:0000313" key="9">
    <source>
        <dbReference type="EMBL" id="KAF2496406.1"/>
    </source>
</evidence>
<evidence type="ECO:0000256" key="1">
    <source>
        <dbReference type="ARBA" id="ARBA00004141"/>
    </source>
</evidence>
<keyword evidence="4 7" id="KW-1133">Transmembrane helix</keyword>
<evidence type="ECO:0000313" key="10">
    <source>
        <dbReference type="Proteomes" id="UP000799750"/>
    </source>
</evidence>
<reference evidence="9" key="1">
    <citation type="journal article" date="2020" name="Stud. Mycol.">
        <title>101 Dothideomycetes genomes: a test case for predicting lifestyles and emergence of pathogens.</title>
        <authorList>
            <person name="Haridas S."/>
            <person name="Albert R."/>
            <person name="Binder M."/>
            <person name="Bloem J."/>
            <person name="Labutti K."/>
            <person name="Salamov A."/>
            <person name="Andreopoulos B."/>
            <person name="Baker S."/>
            <person name="Barry K."/>
            <person name="Bills G."/>
            <person name="Bluhm B."/>
            <person name="Cannon C."/>
            <person name="Castanera R."/>
            <person name="Culley D."/>
            <person name="Daum C."/>
            <person name="Ezra D."/>
            <person name="Gonzalez J."/>
            <person name="Henrissat B."/>
            <person name="Kuo A."/>
            <person name="Liang C."/>
            <person name="Lipzen A."/>
            <person name="Lutzoni F."/>
            <person name="Magnuson J."/>
            <person name="Mondo S."/>
            <person name="Nolan M."/>
            <person name="Ohm R."/>
            <person name="Pangilinan J."/>
            <person name="Park H.-J."/>
            <person name="Ramirez L."/>
            <person name="Alfaro M."/>
            <person name="Sun H."/>
            <person name="Tritt A."/>
            <person name="Yoshinaga Y."/>
            <person name="Zwiers L.-H."/>
            <person name="Turgeon B."/>
            <person name="Goodwin S."/>
            <person name="Spatafora J."/>
            <person name="Crous P."/>
            <person name="Grigoriev I."/>
        </authorList>
    </citation>
    <scope>NUCLEOTIDE SEQUENCE</scope>
    <source>
        <strain evidence="9">CBS 269.34</strain>
    </source>
</reference>
<dbReference type="Gene3D" id="1.20.144.10">
    <property type="entry name" value="Phosphatidic acid phosphatase type 2/haloperoxidase"/>
    <property type="match status" value="1"/>
</dbReference>
<proteinExistence type="inferred from homology"/>
<evidence type="ECO:0000256" key="2">
    <source>
        <dbReference type="ARBA" id="ARBA00008816"/>
    </source>
</evidence>
<keyword evidence="3 7" id="KW-0812">Transmembrane</keyword>
<dbReference type="GO" id="GO:0016020">
    <property type="term" value="C:membrane"/>
    <property type="evidence" value="ECO:0007669"/>
    <property type="project" value="UniProtKB-SubCell"/>
</dbReference>
<dbReference type="PANTHER" id="PTHR10165:SF154">
    <property type="entry name" value="PAP2 DOMAIN PROTEIN (AFU_ORTHOLOGUE AFUA_1G09730)"/>
    <property type="match status" value="1"/>
</dbReference>
<dbReference type="AlphaFoldDB" id="A0A6A6QW18"/>
<evidence type="ECO:0000256" key="7">
    <source>
        <dbReference type="SAM" id="Phobius"/>
    </source>
</evidence>
<feature type="transmembrane region" description="Helical" evidence="7">
    <location>
        <begin position="319"/>
        <end position="336"/>
    </location>
</feature>
<evidence type="ECO:0000256" key="6">
    <source>
        <dbReference type="SAM" id="MobiDB-lite"/>
    </source>
</evidence>
<organism evidence="9 10">
    <name type="scientific">Lophium mytilinum</name>
    <dbReference type="NCBI Taxonomy" id="390894"/>
    <lineage>
        <taxon>Eukaryota</taxon>
        <taxon>Fungi</taxon>
        <taxon>Dikarya</taxon>
        <taxon>Ascomycota</taxon>
        <taxon>Pezizomycotina</taxon>
        <taxon>Dothideomycetes</taxon>
        <taxon>Pleosporomycetidae</taxon>
        <taxon>Mytilinidiales</taxon>
        <taxon>Mytilinidiaceae</taxon>
        <taxon>Lophium</taxon>
    </lineage>
</organism>
<feature type="domain" description="Phosphatidic acid phosphatase type 2/haloperoxidase" evidence="8">
    <location>
        <begin position="112"/>
        <end position="340"/>
    </location>
</feature>
<evidence type="ECO:0000256" key="4">
    <source>
        <dbReference type="ARBA" id="ARBA00022989"/>
    </source>
</evidence>
<keyword evidence="10" id="KW-1185">Reference proteome</keyword>
<dbReference type="CDD" id="cd03390">
    <property type="entry name" value="PAP2_containing_1_like"/>
    <property type="match status" value="1"/>
</dbReference>
<protein>
    <submittedName>
        <fullName evidence="9">PAP2-domain-containing protein</fullName>
    </submittedName>
</protein>
<name>A0A6A6QW18_9PEZI</name>
<gene>
    <name evidence="9" type="ORF">BU16DRAFT_460559</name>
</gene>
<feature type="compositionally biased region" description="Polar residues" evidence="6">
    <location>
        <begin position="251"/>
        <end position="269"/>
    </location>
</feature>
<comment type="similarity">
    <text evidence="2">Belongs to the PA-phosphatase related phosphoesterase family.</text>
</comment>
<feature type="transmembrane region" description="Helical" evidence="7">
    <location>
        <begin position="12"/>
        <end position="34"/>
    </location>
</feature>
<keyword evidence="5 7" id="KW-0472">Membrane</keyword>
<evidence type="ECO:0000259" key="8">
    <source>
        <dbReference type="Pfam" id="PF01569"/>
    </source>
</evidence>
<accession>A0A6A6QW18</accession>
<evidence type="ECO:0000256" key="5">
    <source>
        <dbReference type="ARBA" id="ARBA00023136"/>
    </source>
</evidence>
<dbReference type="EMBL" id="MU004188">
    <property type="protein sequence ID" value="KAF2496406.1"/>
    <property type="molecule type" value="Genomic_DNA"/>
</dbReference>
<dbReference type="GO" id="GO:0008195">
    <property type="term" value="F:phosphatidate phosphatase activity"/>
    <property type="evidence" value="ECO:0007669"/>
    <property type="project" value="TreeGrafter"/>
</dbReference>
<sequence>MRTMDSILPSKRIIASYVFDWIVIIAIAGVGGGFNSISPNHRPFSLLDLSISLPYVHKEKIPTWLLIVVGLVIPAIIVFLVCLIFVPGRAVSRGTPKALIWRRKFWEWNTGWMGLALSLATAFMITEGMKNLFGKPRPDLLSRCNPKVSQVSADRLGGDGMDLSPLWVLVSSSICQQTDKSILDDGFRSFPSGHSSFSWAGLLYLTLFLCSKFAIAIPFLPPRPYSQDPTYTNLSASKTALPGYHSRGSTHDSATSSSKKPQSEDTLPPQTLAHSQHIVPIRNQAAAPPVYVLVLALIPICAAIYISSTRFSDFRHHGFDILFGSAIGIICAYFSFRWYHLPIRQGAGWSWGARSRDRAWFIGVGRESYVGTEGWAAESAGVNAAGEQHAVLGGGLDGAKDVEAPRGEEAV</sequence>
<dbReference type="OrthoDB" id="8907274at2759"/>
<dbReference type="SUPFAM" id="SSF48317">
    <property type="entry name" value="Acid phosphatase/Vanadium-dependent haloperoxidase"/>
    <property type="match status" value="1"/>
</dbReference>
<dbReference type="GO" id="GO:0006644">
    <property type="term" value="P:phospholipid metabolic process"/>
    <property type="evidence" value="ECO:0007669"/>
    <property type="project" value="InterPro"/>
</dbReference>
<dbReference type="GO" id="GO:0046839">
    <property type="term" value="P:phospholipid dephosphorylation"/>
    <property type="evidence" value="ECO:0007669"/>
    <property type="project" value="TreeGrafter"/>
</dbReference>
<dbReference type="PANTHER" id="PTHR10165">
    <property type="entry name" value="LIPID PHOSPHATE PHOSPHATASE"/>
    <property type="match status" value="1"/>
</dbReference>
<feature type="transmembrane region" description="Helical" evidence="7">
    <location>
        <begin position="197"/>
        <end position="220"/>
    </location>
</feature>
<dbReference type="Pfam" id="PF01569">
    <property type="entry name" value="PAP2"/>
    <property type="match status" value="1"/>
</dbReference>
<comment type="subcellular location">
    <subcellularLocation>
        <location evidence="1">Membrane</location>
        <topology evidence="1">Multi-pass membrane protein</topology>
    </subcellularLocation>
</comment>
<dbReference type="FunFam" id="1.20.144.10:FF:000042">
    <property type="entry name" value="PAP2 domain protein"/>
    <property type="match status" value="1"/>
</dbReference>
<evidence type="ECO:0000256" key="3">
    <source>
        <dbReference type="ARBA" id="ARBA00022692"/>
    </source>
</evidence>
<dbReference type="Proteomes" id="UP000799750">
    <property type="component" value="Unassembled WGS sequence"/>
</dbReference>
<dbReference type="InterPro" id="IPR036938">
    <property type="entry name" value="PAP2/HPO_sf"/>
</dbReference>